<accession>A0ABW4BLB0</accession>
<dbReference type="Gene3D" id="3.40.50.720">
    <property type="entry name" value="NAD(P)-binding Rossmann-like Domain"/>
    <property type="match status" value="1"/>
</dbReference>
<dbReference type="SUPFAM" id="SSF55347">
    <property type="entry name" value="Glyceraldehyde-3-phosphate dehydrogenase-like, C-terminal domain"/>
    <property type="match status" value="1"/>
</dbReference>
<comment type="caution">
    <text evidence="3">The sequence shown here is derived from an EMBL/GenBank/DDBJ whole genome shotgun (WGS) entry which is preliminary data.</text>
</comment>
<dbReference type="InterPro" id="IPR048477">
    <property type="entry name" value="YceM-like_C"/>
</dbReference>
<sequence length="309" mass="33874">MLKIGVVGLGNIAQKAYLPVMAAMQEQVDWILCTRDSEKLQRLQKQYGFQQTANSVADLLMEKPDAVFLHTPTATHGQLIRQFLTAGVHVYVDKPVSTDWAEVQALYQLAAQQHLLLTCGFNRRFAPPNQRLAETPRPSVVSAQKNRLATAQSVSFAIFDLLIHVVDTALYLAGPVDLTTAKKYFTVTTTTQGMLATCSITLATAQQTISMGMNMNAGVNREVTQIQSPAGIAEVIDLSQFQIATAAGTTMTRLPDWTPTLEQRGFAPLIRSFVAAVKAEATIDNPVSPESSLAAHQLCTELLKWWESR</sequence>
<dbReference type="PANTHER" id="PTHR43708:SF4">
    <property type="entry name" value="OXIDOREDUCTASE YCEM-RELATED"/>
    <property type="match status" value="1"/>
</dbReference>
<reference evidence="4" key="1">
    <citation type="journal article" date="2019" name="Int. J. Syst. Evol. Microbiol.">
        <title>The Global Catalogue of Microorganisms (GCM) 10K type strain sequencing project: providing services to taxonomists for standard genome sequencing and annotation.</title>
        <authorList>
            <consortium name="The Broad Institute Genomics Platform"/>
            <consortium name="The Broad Institute Genome Sequencing Center for Infectious Disease"/>
            <person name="Wu L."/>
            <person name="Ma J."/>
        </authorList>
    </citation>
    <scope>NUCLEOTIDE SEQUENCE [LARGE SCALE GENOMIC DNA]</scope>
    <source>
        <strain evidence="4">CCM 8937</strain>
    </source>
</reference>
<organism evidence="3 4">
    <name type="scientific">Lapidilactobacillus gannanensis</name>
    <dbReference type="NCBI Taxonomy" id="2486002"/>
    <lineage>
        <taxon>Bacteria</taxon>
        <taxon>Bacillati</taxon>
        <taxon>Bacillota</taxon>
        <taxon>Bacilli</taxon>
        <taxon>Lactobacillales</taxon>
        <taxon>Lactobacillaceae</taxon>
        <taxon>Lapidilactobacillus</taxon>
    </lineage>
</organism>
<evidence type="ECO:0000313" key="4">
    <source>
        <dbReference type="Proteomes" id="UP001597191"/>
    </source>
</evidence>
<dbReference type="EMBL" id="JBHTOH010000030">
    <property type="protein sequence ID" value="MFD1410969.1"/>
    <property type="molecule type" value="Genomic_DNA"/>
</dbReference>
<proteinExistence type="predicted"/>
<dbReference type="Pfam" id="PF21378">
    <property type="entry name" value="YceM-like_C"/>
    <property type="match status" value="1"/>
</dbReference>
<dbReference type="InterPro" id="IPR000683">
    <property type="entry name" value="Gfo/Idh/MocA-like_OxRdtase_N"/>
</dbReference>
<dbReference type="Proteomes" id="UP001597191">
    <property type="component" value="Unassembled WGS sequence"/>
</dbReference>
<protein>
    <submittedName>
        <fullName evidence="3">Gfo/Idh/MocA family protein</fullName>
    </submittedName>
</protein>
<dbReference type="Pfam" id="PF01408">
    <property type="entry name" value="GFO_IDH_MocA"/>
    <property type="match status" value="1"/>
</dbReference>
<dbReference type="SUPFAM" id="SSF51735">
    <property type="entry name" value="NAD(P)-binding Rossmann-fold domains"/>
    <property type="match status" value="1"/>
</dbReference>
<dbReference type="InterPro" id="IPR036291">
    <property type="entry name" value="NAD(P)-bd_dom_sf"/>
</dbReference>
<dbReference type="Gene3D" id="3.30.360.10">
    <property type="entry name" value="Dihydrodipicolinate Reductase, domain 2"/>
    <property type="match status" value="1"/>
</dbReference>
<dbReference type="RefSeq" id="WP_125649388.1">
    <property type="nucleotide sequence ID" value="NZ_JBHTOH010000030.1"/>
</dbReference>
<feature type="domain" description="Gfo/Idh/MocA-like oxidoreductase N-terminal" evidence="1">
    <location>
        <begin position="2"/>
        <end position="121"/>
    </location>
</feature>
<evidence type="ECO:0000259" key="1">
    <source>
        <dbReference type="Pfam" id="PF01408"/>
    </source>
</evidence>
<dbReference type="InterPro" id="IPR051317">
    <property type="entry name" value="Gfo/Idh/MocA_oxidoreduct"/>
</dbReference>
<evidence type="ECO:0000313" key="3">
    <source>
        <dbReference type="EMBL" id="MFD1410969.1"/>
    </source>
</evidence>
<dbReference type="PANTHER" id="PTHR43708">
    <property type="entry name" value="CONSERVED EXPRESSED OXIDOREDUCTASE (EUROFUNG)"/>
    <property type="match status" value="1"/>
</dbReference>
<name>A0ABW4BLB0_9LACO</name>
<gene>
    <name evidence="3" type="ORF">ACFQ4R_05000</name>
</gene>
<feature type="domain" description="YceM-like C-terminal" evidence="2">
    <location>
        <begin position="139"/>
        <end position="244"/>
    </location>
</feature>
<evidence type="ECO:0000259" key="2">
    <source>
        <dbReference type="Pfam" id="PF21378"/>
    </source>
</evidence>
<keyword evidence="4" id="KW-1185">Reference proteome</keyword>